<sequence>MASVNDLLRELNLPRPEPYMIGFRLTLAQTKLLAERHCTPAELERVRGVYTVALVAFATKRKLQQTFIPFYYEGVDYTFWAIGVVAVWKGFPHPKWKVPEVPKDYLCLPERLEEFGEFPSGTLRWPKDWKPPDWLYPMFMYNARMSLEHTKRRMEEKRRRAEDVVDLCY</sequence>
<protein>
    <submittedName>
        <fullName evidence="1">Uncharacterized protein</fullName>
    </submittedName>
</protein>
<dbReference type="AlphaFoldDB" id="A0A0D7BPU2"/>
<accession>A0A0D7BPU2</accession>
<evidence type="ECO:0000313" key="1">
    <source>
        <dbReference type="EMBL" id="KIY72220.1"/>
    </source>
</evidence>
<gene>
    <name evidence="1" type="ORF">CYLTODRAFT_486612</name>
</gene>
<evidence type="ECO:0000313" key="2">
    <source>
        <dbReference type="Proteomes" id="UP000054007"/>
    </source>
</evidence>
<dbReference type="Proteomes" id="UP000054007">
    <property type="component" value="Unassembled WGS sequence"/>
</dbReference>
<reference evidence="1 2" key="1">
    <citation type="journal article" date="2015" name="Fungal Genet. Biol.">
        <title>Evolution of novel wood decay mechanisms in Agaricales revealed by the genome sequences of Fistulina hepatica and Cylindrobasidium torrendii.</title>
        <authorList>
            <person name="Floudas D."/>
            <person name="Held B.W."/>
            <person name="Riley R."/>
            <person name="Nagy L.G."/>
            <person name="Koehler G."/>
            <person name="Ransdell A.S."/>
            <person name="Younus H."/>
            <person name="Chow J."/>
            <person name="Chiniquy J."/>
            <person name="Lipzen A."/>
            <person name="Tritt A."/>
            <person name="Sun H."/>
            <person name="Haridas S."/>
            <person name="LaButti K."/>
            <person name="Ohm R.A."/>
            <person name="Kues U."/>
            <person name="Blanchette R.A."/>
            <person name="Grigoriev I.V."/>
            <person name="Minto R.E."/>
            <person name="Hibbett D.S."/>
        </authorList>
    </citation>
    <scope>NUCLEOTIDE SEQUENCE [LARGE SCALE GENOMIC DNA]</scope>
    <source>
        <strain evidence="1 2">FP15055 ss-10</strain>
    </source>
</reference>
<organism evidence="1 2">
    <name type="scientific">Cylindrobasidium torrendii FP15055 ss-10</name>
    <dbReference type="NCBI Taxonomy" id="1314674"/>
    <lineage>
        <taxon>Eukaryota</taxon>
        <taxon>Fungi</taxon>
        <taxon>Dikarya</taxon>
        <taxon>Basidiomycota</taxon>
        <taxon>Agaricomycotina</taxon>
        <taxon>Agaricomycetes</taxon>
        <taxon>Agaricomycetidae</taxon>
        <taxon>Agaricales</taxon>
        <taxon>Marasmiineae</taxon>
        <taxon>Physalacriaceae</taxon>
        <taxon>Cylindrobasidium</taxon>
    </lineage>
</organism>
<dbReference type="EMBL" id="KN880446">
    <property type="protein sequence ID" value="KIY72220.1"/>
    <property type="molecule type" value="Genomic_DNA"/>
</dbReference>
<keyword evidence="2" id="KW-1185">Reference proteome</keyword>
<name>A0A0D7BPU2_9AGAR</name>
<proteinExistence type="predicted"/>